<protein>
    <recommendedName>
        <fullName evidence="4">Ricin B lectin domain-containing protein</fullName>
    </recommendedName>
</protein>
<reference evidence="2 3" key="1">
    <citation type="submission" date="2016-05" db="EMBL/GenBank/DDBJ databases">
        <title>Comparative analysis of secretome profiles of manganese(II)-oxidizing ascomycete fungi.</title>
        <authorList>
            <consortium name="DOE Joint Genome Institute"/>
            <person name="Zeiner C.A."/>
            <person name="Purvine S.O."/>
            <person name="Zink E.M."/>
            <person name="Wu S."/>
            <person name="Pasa-Tolic L."/>
            <person name="Chaput D.L."/>
            <person name="Haridas S."/>
            <person name="Grigoriev I.V."/>
            <person name="Santelli C.M."/>
            <person name="Hansel C.M."/>
        </authorList>
    </citation>
    <scope>NUCLEOTIDE SEQUENCE [LARGE SCALE GENOMIC DNA]</scope>
    <source>
        <strain evidence="2 3">AP3s5-JAC2a</strain>
    </source>
</reference>
<dbReference type="GeneID" id="28765209"/>
<proteinExistence type="predicted"/>
<organism evidence="2 3">
    <name type="scientific">Paraphaeosphaeria sporulosa</name>
    <dbReference type="NCBI Taxonomy" id="1460663"/>
    <lineage>
        <taxon>Eukaryota</taxon>
        <taxon>Fungi</taxon>
        <taxon>Dikarya</taxon>
        <taxon>Ascomycota</taxon>
        <taxon>Pezizomycotina</taxon>
        <taxon>Dothideomycetes</taxon>
        <taxon>Pleosporomycetidae</taxon>
        <taxon>Pleosporales</taxon>
        <taxon>Massarineae</taxon>
        <taxon>Didymosphaeriaceae</taxon>
        <taxon>Paraphaeosphaeria</taxon>
    </lineage>
</organism>
<gene>
    <name evidence="2" type="ORF">CC84DRAFT_1201479</name>
</gene>
<dbReference type="InParanoid" id="A0A177D0K4"/>
<keyword evidence="3" id="KW-1185">Reference proteome</keyword>
<feature type="signal peptide" evidence="1">
    <location>
        <begin position="1"/>
        <end position="18"/>
    </location>
</feature>
<dbReference type="Proteomes" id="UP000077069">
    <property type="component" value="Unassembled WGS sequence"/>
</dbReference>
<dbReference type="OrthoDB" id="3770800at2759"/>
<evidence type="ECO:0008006" key="4">
    <source>
        <dbReference type="Google" id="ProtNLM"/>
    </source>
</evidence>
<feature type="chain" id="PRO_5008058835" description="Ricin B lectin domain-containing protein" evidence="1">
    <location>
        <begin position="19"/>
        <end position="120"/>
    </location>
</feature>
<sequence length="120" mass="12471">MQLSILAIIAPLLATVHAGCYSGGETWAPDQVQANNALDGVCNGLSGGFGGKQTKYACVNAGTANKRFEFWVTNTAGNSLSLNKGDCVLRLSNEINGCQNGGDTTTAGWNFRADPNAGRC</sequence>
<dbReference type="EMBL" id="KV441548">
    <property type="protein sequence ID" value="OAG12499.1"/>
    <property type="molecule type" value="Genomic_DNA"/>
</dbReference>
<name>A0A177D0K4_9PLEO</name>
<evidence type="ECO:0000313" key="2">
    <source>
        <dbReference type="EMBL" id="OAG12499.1"/>
    </source>
</evidence>
<evidence type="ECO:0000256" key="1">
    <source>
        <dbReference type="SAM" id="SignalP"/>
    </source>
</evidence>
<keyword evidence="1" id="KW-0732">Signal</keyword>
<dbReference type="RefSeq" id="XP_018042864.1">
    <property type="nucleotide sequence ID" value="XM_018181723.1"/>
</dbReference>
<dbReference type="AlphaFoldDB" id="A0A177D0K4"/>
<evidence type="ECO:0000313" key="3">
    <source>
        <dbReference type="Proteomes" id="UP000077069"/>
    </source>
</evidence>
<accession>A0A177D0K4</accession>